<reference evidence="1" key="1">
    <citation type="submission" date="2020-05" db="EMBL/GenBank/DDBJ databases">
        <authorList>
            <person name="Chiriac C."/>
            <person name="Salcher M."/>
            <person name="Ghai R."/>
            <person name="Kavagutti S V."/>
        </authorList>
    </citation>
    <scope>NUCLEOTIDE SEQUENCE</scope>
</reference>
<dbReference type="EMBL" id="LR796923">
    <property type="protein sequence ID" value="CAB4175066.1"/>
    <property type="molecule type" value="Genomic_DNA"/>
</dbReference>
<gene>
    <name evidence="1" type="ORF">UFOVP972_108</name>
</gene>
<name>A0A6J5PY59_9CAUD</name>
<organism evidence="1">
    <name type="scientific">uncultured Caudovirales phage</name>
    <dbReference type="NCBI Taxonomy" id="2100421"/>
    <lineage>
        <taxon>Viruses</taxon>
        <taxon>Duplodnaviria</taxon>
        <taxon>Heunggongvirae</taxon>
        <taxon>Uroviricota</taxon>
        <taxon>Caudoviricetes</taxon>
        <taxon>Peduoviridae</taxon>
        <taxon>Maltschvirus</taxon>
        <taxon>Maltschvirus maltsch</taxon>
    </lineage>
</organism>
<protein>
    <submittedName>
        <fullName evidence="1">Uncharacterized protein</fullName>
    </submittedName>
</protein>
<accession>A0A6J5PY59</accession>
<proteinExistence type="predicted"/>
<evidence type="ECO:0000313" key="1">
    <source>
        <dbReference type="EMBL" id="CAB4175066.1"/>
    </source>
</evidence>
<sequence>MTPFKEGQEERIREAVRTKIAEYSSQRRGDVGFRSEIAPFTDEMDHVVNIGTSILGTKWGLGYPGGSFVQAVVNNNLMEAFGRADYVNLNCIQFYVYLIYNQSYVE</sequence>